<dbReference type="GO" id="GO:0016810">
    <property type="term" value="F:hydrolase activity, acting on carbon-nitrogen (but not peptide) bonds"/>
    <property type="evidence" value="ECO:0007669"/>
    <property type="project" value="InterPro"/>
</dbReference>
<dbReference type="GO" id="GO:0005975">
    <property type="term" value="P:carbohydrate metabolic process"/>
    <property type="evidence" value="ECO:0007669"/>
    <property type="project" value="InterPro"/>
</dbReference>
<feature type="domain" description="NodB homology" evidence="1">
    <location>
        <begin position="47"/>
        <end position="335"/>
    </location>
</feature>
<dbReference type="NCBIfam" id="TIGR03006">
    <property type="entry name" value="pepcterm_polyde"/>
    <property type="match status" value="1"/>
</dbReference>
<dbReference type="AlphaFoldDB" id="A0A7C2JX66"/>
<reference evidence="2" key="1">
    <citation type="journal article" date="2020" name="mSystems">
        <title>Genome- and Community-Level Interaction Insights into Carbon Utilization and Element Cycling Functions of Hydrothermarchaeota in Hydrothermal Sediment.</title>
        <authorList>
            <person name="Zhou Z."/>
            <person name="Liu Y."/>
            <person name="Xu W."/>
            <person name="Pan J."/>
            <person name="Luo Z.H."/>
            <person name="Li M."/>
        </authorList>
    </citation>
    <scope>NUCLEOTIDE SEQUENCE [LARGE SCALE GENOMIC DNA]</scope>
    <source>
        <strain evidence="2">SpSt-339</strain>
    </source>
</reference>
<dbReference type="Pfam" id="PF11959">
    <property type="entry name" value="DUF3473"/>
    <property type="match status" value="1"/>
</dbReference>
<gene>
    <name evidence="2" type="ORF">ENQ76_04650</name>
</gene>
<dbReference type="InterPro" id="IPR022560">
    <property type="entry name" value="DUF3473"/>
</dbReference>
<dbReference type="EMBL" id="DSOK01000139">
    <property type="protein sequence ID" value="HEN14744.1"/>
    <property type="molecule type" value="Genomic_DNA"/>
</dbReference>
<organism evidence="2">
    <name type="scientific">Schlesneria paludicola</name>
    <dbReference type="NCBI Taxonomy" id="360056"/>
    <lineage>
        <taxon>Bacteria</taxon>
        <taxon>Pseudomonadati</taxon>
        <taxon>Planctomycetota</taxon>
        <taxon>Planctomycetia</taxon>
        <taxon>Planctomycetales</taxon>
        <taxon>Planctomycetaceae</taxon>
        <taxon>Schlesneria</taxon>
    </lineage>
</organism>
<proteinExistence type="predicted"/>
<dbReference type="SUPFAM" id="SSF88713">
    <property type="entry name" value="Glycoside hydrolase/deacetylase"/>
    <property type="match status" value="1"/>
</dbReference>
<dbReference type="Gene3D" id="3.20.20.370">
    <property type="entry name" value="Glycoside hydrolase/deacetylase"/>
    <property type="match status" value="1"/>
</dbReference>
<name>A0A7C2JX66_9PLAN</name>
<dbReference type="InterPro" id="IPR014344">
    <property type="entry name" value="XrtA_polysacc_deacetyl"/>
</dbReference>
<dbReference type="InterPro" id="IPR011330">
    <property type="entry name" value="Glyco_hydro/deAcase_b/a-brl"/>
</dbReference>
<evidence type="ECO:0000313" key="2">
    <source>
        <dbReference type="EMBL" id="HEN14744.1"/>
    </source>
</evidence>
<dbReference type="InterPro" id="IPR045235">
    <property type="entry name" value="PuuE_HpPgdA-like"/>
</dbReference>
<accession>A0A7C2JX66</accession>
<dbReference type="CDD" id="cd10941">
    <property type="entry name" value="CE4_PuuE_HpPgdA_like_2"/>
    <property type="match status" value="1"/>
</dbReference>
<dbReference type="InterPro" id="IPR002509">
    <property type="entry name" value="NODB_dom"/>
</dbReference>
<protein>
    <submittedName>
        <fullName evidence="2">DUF3473 domain-containing protein</fullName>
    </submittedName>
</protein>
<evidence type="ECO:0000259" key="1">
    <source>
        <dbReference type="PROSITE" id="PS51677"/>
    </source>
</evidence>
<dbReference type="PROSITE" id="PS51677">
    <property type="entry name" value="NODB"/>
    <property type="match status" value="1"/>
</dbReference>
<dbReference type="PANTHER" id="PTHR47561:SF1">
    <property type="entry name" value="POLYSACCHARIDE DEACETYLASE FAMILY PROTEIN (AFU_ORTHOLOGUE AFUA_6G05030)"/>
    <property type="match status" value="1"/>
</dbReference>
<sequence length="335" mass="38138">MESGPLRTPPVNVGTREAGARGASRHAFTVDVEDYYHVDAFSRHISREDWSNYESRVVRNTRCILRILEEHGVRGTFYILGYVARKHPELVREIHQAGHEVGCHGYWHQPVYRLSPDEFRADLLLATDVLSDIIGERMISFRAPNFSIRADTLWALDVLADAGYVIDSSIFPVVHDQYGIPDAERAPHWRPLSQGGIWEFPPSVYRCRFGNLPIAGGGYFRLFPFRATRWLMEQTATRDGLPLMFYIHPWEVDPDQPRIRSSWKSRFRHYQNLRTTERKLERLVESLPFGTVTDALLAADVGYAEEGSLASGTGTPAPHAFGRPLHVTPVGWDQA</sequence>
<dbReference type="PANTHER" id="PTHR47561">
    <property type="entry name" value="POLYSACCHARIDE DEACETYLASE FAMILY PROTEIN (AFU_ORTHOLOGUE AFUA_6G05030)"/>
    <property type="match status" value="1"/>
</dbReference>
<dbReference type="Pfam" id="PF01522">
    <property type="entry name" value="Polysacc_deac_1"/>
    <property type="match status" value="1"/>
</dbReference>
<comment type="caution">
    <text evidence="2">The sequence shown here is derived from an EMBL/GenBank/DDBJ whole genome shotgun (WGS) entry which is preliminary data.</text>
</comment>